<sequence>MNYQIKVYVSEGQGKSMILLDRLCSPLACSYCCCGVLSRCSAQ</sequence>
<dbReference type="AlphaFoldDB" id="A0A0E9RIG9"/>
<reference evidence="1" key="1">
    <citation type="submission" date="2014-11" db="EMBL/GenBank/DDBJ databases">
        <authorList>
            <person name="Amaro Gonzalez C."/>
        </authorList>
    </citation>
    <scope>NUCLEOTIDE SEQUENCE</scope>
</reference>
<organism evidence="1">
    <name type="scientific">Anguilla anguilla</name>
    <name type="common">European freshwater eel</name>
    <name type="synonym">Muraena anguilla</name>
    <dbReference type="NCBI Taxonomy" id="7936"/>
    <lineage>
        <taxon>Eukaryota</taxon>
        <taxon>Metazoa</taxon>
        <taxon>Chordata</taxon>
        <taxon>Craniata</taxon>
        <taxon>Vertebrata</taxon>
        <taxon>Euteleostomi</taxon>
        <taxon>Actinopterygii</taxon>
        <taxon>Neopterygii</taxon>
        <taxon>Teleostei</taxon>
        <taxon>Anguilliformes</taxon>
        <taxon>Anguillidae</taxon>
        <taxon>Anguilla</taxon>
    </lineage>
</organism>
<protein>
    <submittedName>
        <fullName evidence="1">Uncharacterized protein</fullName>
    </submittedName>
</protein>
<evidence type="ECO:0000313" key="1">
    <source>
        <dbReference type="EMBL" id="JAH28138.1"/>
    </source>
</evidence>
<proteinExistence type="predicted"/>
<dbReference type="EMBL" id="GBXM01080439">
    <property type="protein sequence ID" value="JAH28138.1"/>
    <property type="molecule type" value="Transcribed_RNA"/>
</dbReference>
<accession>A0A0E9RIG9</accession>
<name>A0A0E9RIG9_ANGAN</name>
<reference evidence="1" key="2">
    <citation type="journal article" date="2015" name="Fish Shellfish Immunol.">
        <title>Early steps in the European eel (Anguilla anguilla)-Vibrio vulnificus interaction in the gills: Role of the RtxA13 toxin.</title>
        <authorList>
            <person name="Callol A."/>
            <person name="Pajuelo D."/>
            <person name="Ebbesson L."/>
            <person name="Teles M."/>
            <person name="MacKenzie S."/>
            <person name="Amaro C."/>
        </authorList>
    </citation>
    <scope>NUCLEOTIDE SEQUENCE</scope>
</reference>